<feature type="compositionally biased region" description="Polar residues" evidence="1">
    <location>
        <begin position="168"/>
        <end position="184"/>
    </location>
</feature>
<proteinExistence type="predicted"/>
<dbReference type="PANTHER" id="PTHR47584">
    <property type="match status" value="1"/>
</dbReference>
<feature type="region of interest" description="Disordered" evidence="1">
    <location>
        <begin position="168"/>
        <end position="224"/>
    </location>
</feature>
<dbReference type="OMA" id="GNHELEP"/>
<dbReference type="AlphaFoldDB" id="A0A1U8B326"/>
<dbReference type="OrthoDB" id="1910266at2759"/>
<dbReference type="InParanoid" id="A0A1U8B326"/>
<reference evidence="4" key="1">
    <citation type="submission" date="2025-08" db="UniProtKB">
        <authorList>
            <consortium name="RefSeq"/>
        </authorList>
    </citation>
    <scope>IDENTIFICATION</scope>
</reference>
<dbReference type="PANTHER" id="PTHR47584:SF17">
    <property type="entry name" value="MYB_SANT-LIKE DNA-BINDING DOMAIN PROTEIN"/>
    <property type="match status" value="1"/>
</dbReference>
<dbReference type="KEGG" id="nnu:104609141"/>
<dbReference type="eggNOG" id="ENOG502SGE2">
    <property type="taxonomic scope" value="Eukaryota"/>
</dbReference>
<name>A0A1U8B326_NELNU</name>
<gene>
    <name evidence="4" type="primary">LOC104609141</name>
</gene>
<protein>
    <submittedName>
        <fullName evidence="4">L10-interacting MYB domain-containing protein-like</fullName>
    </submittedName>
</protein>
<organism evidence="3 4">
    <name type="scientific">Nelumbo nucifera</name>
    <name type="common">Sacred lotus</name>
    <dbReference type="NCBI Taxonomy" id="4432"/>
    <lineage>
        <taxon>Eukaryota</taxon>
        <taxon>Viridiplantae</taxon>
        <taxon>Streptophyta</taxon>
        <taxon>Embryophyta</taxon>
        <taxon>Tracheophyta</taxon>
        <taxon>Spermatophyta</taxon>
        <taxon>Magnoliopsida</taxon>
        <taxon>Proteales</taxon>
        <taxon>Nelumbonaceae</taxon>
        <taxon>Nelumbo</taxon>
    </lineage>
</organism>
<accession>A0A1U8B326</accession>
<dbReference type="GeneID" id="104609141"/>
<dbReference type="RefSeq" id="XP_010273674.1">
    <property type="nucleotide sequence ID" value="XM_010275372.2"/>
</dbReference>
<dbReference type="InterPro" id="IPR045026">
    <property type="entry name" value="LIMYB"/>
</dbReference>
<evidence type="ECO:0000313" key="4">
    <source>
        <dbReference type="RefSeq" id="XP_010273674.1"/>
    </source>
</evidence>
<dbReference type="STRING" id="4432.A0A1U8B326"/>
<dbReference type="InterPro" id="IPR024752">
    <property type="entry name" value="Myb/SANT-like_dom"/>
</dbReference>
<evidence type="ECO:0000259" key="2">
    <source>
        <dbReference type="Pfam" id="PF12776"/>
    </source>
</evidence>
<evidence type="ECO:0000256" key="1">
    <source>
        <dbReference type="SAM" id="MobiDB-lite"/>
    </source>
</evidence>
<dbReference type="Pfam" id="PF12776">
    <property type="entry name" value="Myb_DNA-bind_3"/>
    <property type="match status" value="1"/>
</dbReference>
<dbReference type="Proteomes" id="UP000189703">
    <property type="component" value="Unplaced"/>
</dbReference>
<keyword evidence="3" id="KW-1185">Reference proteome</keyword>
<sequence>MSGTQNSVSLLKLDKVPRKRVVKANWTDDHHRFFVDVCVKEVMKQNRPTTYLNNEGYINLMNAFRKKFGVEWDRKCFKNKWENLRKDWTTWCRLLKDSSGHEWDNEKNTIIASNDWWESHLQVNPNAAKFRFAGLKFAKEYEIMFGDTLTTGACAPTGVIPEALAQLSQNQESSEPDPNSQTEQDQTEESAEHVPNSQMEEEQTENPIGLGEGNHELEPPTQCGGAIGGANLGVKRRKVSALQKISTNIGRISDAMEAVKRSCIALSSYPTIAAEISGRIPTIVECKALLDQIPQVPKNSDIYLFALDKFINRDIRDLWMTMDDSEMRLAWLSRQYHRESAKHLVQINHLI</sequence>
<feature type="domain" description="Myb/SANT-like" evidence="2">
    <location>
        <begin position="25"/>
        <end position="120"/>
    </location>
</feature>
<evidence type="ECO:0000313" key="3">
    <source>
        <dbReference type="Proteomes" id="UP000189703"/>
    </source>
</evidence>